<dbReference type="Proteomes" id="UP000323454">
    <property type="component" value="Unassembled WGS sequence"/>
</dbReference>
<comment type="caution">
    <text evidence="2">The sequence shown here is derived from an EMBL/GenBank/DDBJ whole genome shotgun (WGS) entry which is preliminary data.</text>
</comment>
<name>A0A5B2X6C0_9PSEU</name>
<evidence type="ECO:0000313" key="2">
    <source>
        <dbReference type="EMBL" id="KAA2258770.1"/>
    </source>
</evidence>
<organism evidence="2 3">
    <name type="scientific">Solihabitans fulvus</name>
    <dbReference type="NCBI Taxonomy" id="1892852"/>
    <lineage>
        <taxon>Bacteria</taxon>
        <taxon>Bacillati</taxon>
        <taxon>Actinomycetota</taxon>
        <taxon>Actinomycetes</taxon>
        <taxon>Pseudonocardiales</taxon>
        <taxon>Pseudonocardiaceae</taxon>
        <taxon>Solihabitans</taxon>
    </lineage>
</organism>
<evidence type="ECO:0000259" key="1">
    <source>
        <dbReference type="Pfam" id="PF04149"/>
    </source>
</evidence>
<sequence length="71" mass="7443">MESVESGELLRWRKGSRTSAGGADCVELAGLGDGTAVRDSKNRDGGALTFAEAGWARFMMSAKSGDFDLAD</sequence>
<reference evidence="2 3" key="2">
    <citation type="submission" date="2019-09" db="EMBL/GenBank/DDBJ databases">
        <authorList>
            <person name="Jin C."/>
        </authorList>
    </citation>
    <scope>NUCLEOTIDE SEQUENCE [LARGE SCALE GENOMIC DNA]</scope>
    <source>
        <strain evidence="2 3">AN110305</strain>
    </source>
</reference>
<feature type="domain" description="DUF397" evidence="1">
    <location>
        <begin position="10"/>
        <end position="63"/>
    </location>
</feature>
<dbReference type="EMBL" id="VUOB01000041">
    <property type="protein sequence ID" value="KAA2258770.1"/>
    <property type="molecule type" value="Genomic_DNA"/>
</dbReference>
<proteinExistence type="predicted"/>
<dbReference type="RefSeq" id="WP_149851773.1">
    <property type="nucleotide sequence ID" value="NZ_VUOB01000041.1"/>
</dbReference>
<gene>
    <name evidence="2" type="ORF">F0L68_23360</name>
</gene>
<evidence type="ECO:0000313" key="3">
    <source>
        <dbReference type="Proteomes" id="UP000323454"/>
    </source>
</evidence>
<accession>A0A5B2X6C0</accession>
<dbReference type="AlphaFoldDB" id="A0A5B2X6C0"/>
<dbReference type="Pfam" id="PF04149">
    <property type="entry name" value="DUF397"/>
    <property type="match status" value="1"/>
</dbReference>
<dbReference type="OrthoDB" id="3430276at2"/>
<dbReference type="InterPro" id="IPR007278">
    <property type="entry name" value="DUF397"/>
</dbReference>
<protein>
    <submittedName>
        <fullName evidence="2">DUF397 domain-containing protein</fullName>
    </submittedName>
</protein>
<keyword evidence="3" id="KW-1185">Reference proteome</keyword>
<reference evidence="2 3" key="1">
    <citation type="submission" date="2019-09" db="EMBL/GenBank/DDBJ databases">
        <title>Goodfellowia gen. nov., a new genus of the Pseudonocardineae related to Actinoalloteichus, containing Goodfellowia coeruleoviolacea gen. nov., comb. nov. gen. nov., comb. nov.</title>
        <authorList>
            <person name="Labeda D."/>
        </authorList>
    </citation>
    <scope>NUCLEOTIDE SEQUENCE [LARGE SCALE GENOMIC DNA]</scope>
    <source>
        <strain evidence="2 3">AN110305</strain>
    </source>
</reference>